<reference evidence="6" key="1">
    <citation type="submission" date="2023-06" db="EMBL/GenBank/DDBJ databases">
        <title>Survivors Of The Sea: Transcriptome response of Skeletonema marinoi to long-term dormancy.</title>
        <authorList>
            <person name="Pinder M.I.M."/>
            <person name="Kourtchenko O."/>
            <person name="Robertson E.K."/>
            <person name="Larsson T."/>
            <person name="Maumus F."/>
            <person name="Osuna-Cruz C.M."/>
            <person name="Vancaester E."/>
            <person name="Stenow R."/>
            <person name="Vandepoele K."/>
            <person name="Ploug H."/>
            <person name="Bruchert V."/>
            <person name="Godhe A."/>
            <person name="Topel M."/>
        </authorList>
    </citation>
    <scope>NUCLEOTIDE SEQUENCE</scope>
    <source>
        <strain evidence="6">R05AC</strain>
    </source>
</reference>
<keyword evidence="1" id="KW-0433">Leucine-rich repeat</keyword>
<dbReference type="SMART" id="SM00369">
    <property type="entry name" value="LRR_TYP"/>
    <property type="match status" value="2"/>
</dbReference>
<dbReference type="InterPro" id="IPR001611">
    <property type="entry name" value="Leu-rich_rpt"/>
</dbReference>
<dbReference type="AlphaFoldDB" id="A0AAD8XY27"/>
<evidence type="ECO:0000256" key="2">
    <source>
        <dbReference type="ARBA" id="ARBA00022737"/>
    </source>
</evidence>
<evidence type="ECO:0000256" key="1">
    <source>
        <dbReference type="ARBA" id="ARBA00022614"/>
    </source>
</evidence>
<feature type="compositionally biased region" description="Basic and acidic residues" evidence="4">
    <location>
        <begin position="89"/>
        <end position="115"/>
    </location>
</feature>
<dbReference type="GO" id="GO:0008270">
    <property type="term" value="F:zinc ion binding"/>
    <property type="evidence" value="ECO:0007669"/>
    <property type="project" value="UniProtKB-KW"/>
</dbReference>
<dbReference type="InterPro" id="IPR050216">
    <property type="entry name" value="LRR_domain-containing"/>
</dbReference>
<keyword evidence="7" id="KW-1185">Reference proteome</keyword>
<evidence type="ECO:0000259" key="5">
    <source>
        <dbReference type="PROSITE" id="PS50103"/>
    </source>
</evidence>
<dbReference type="EMBL" id="JATAAI010000033">
    <property type="protein sequence ID" value="KAK1735543.1"/>
    <property type="molecule type" value="Genomic_DNA"/>
</dbReference>
<evidence type="ECO:0000313" key="6">
    <source>
        <dbReference type="EMBL" id="KAK1735543.1"/>
    </source>
</evidence>
<evidence type="ECO:0000313" key="7">
    <source>
        <dbReference type="Proteomes" id="UP001224775"/>
    </source>
</evidence>
<dbReference type="GO" id="GO:0005737">
    <property type="term" value="C:cytoplasm"/>
    <property type="evidence" value="ECO:0007669"/>
    <property type="project" value="TreeGrafter"/>
</dbReference>
<dbReference type="PROSITE" id="PS51450">
    <property type="entry name" value="LRR"/>
    <property type="match status" value="1"/>
</dbReference>
<dbReference type="SMART" id="SM00364">
    <property type="entry name" value="LRR_BAC"/>
    <property type="match status" value="3"/>
</dbReference>
<dbReference type="InterPro" id="IPR003591">
    <property type="entry name" value="Leu-rich_rpt_typical-subtyp"/>
</dbReference>
<keyword evidence="3" id="KW-0863">Zinc-finger</keyword>
<comment type="caution">
    <text evidence="6">The sequence shown here is derived from an EMBL/GenBank/DDBJ whole genome shotgun (WGS) entry which is preliminary data.</text>
</comment>
<feature type="region of interest" description="Disordered" evidence="4">
    <location>
        <begin position="80"/>
        <end position="135"/>
    </location>
</feature>
<dbReference type="InterPro" id="IPR000571">
    <property type="entry name" value="Znf_CCCH"/>
</dbReference>
<proteinExistence type="predicted"/>
<dbReference type="Proteomes" id="UP001224775">
    <property type="component" value="Unassembled WGS sequence"/>
</dbReference>
<sequence>MTQVKWEHLLPSLQCEMVEASTGSSDSRLDPNVQLCPYELGGTCADDRCPYQHLSRPQPTREEATDSASDVIKYHSLSKLALPPSPYSDSERSSGDKATDAINDADLKHPPVLDKSDEELDPSVEPANQRGFEENDDYVSLPTVTECTDDQDVSSSNNNNSRDLEFSERFWWYSEHPFDTSLNGSKEESRDVFEQVVASFGFRRNCDFLEHIAQPWGTTLQKELIVDARVIDLCRVCVHMGQGLFALTVLDTFQKSVPSSRFHKALRLARQEVELSISSNSSQNTFETQLSLLVISKYIRAKFFKPDLPIFDLTLAMSIISGKKVPKRTSWSSAKKTKWREVYEKSLHLLLENVSRSPKRRKMSSAQSENNKWAGFEKSLHLMLEKEVIVPFSQVVKGEEYSYFLNCVKIGKDLENAVYELSQHTTFSPLFHALEPTWATLQPLLQTRYALSTTSDWLQPDLIVTVVIGPIIYACVSKTIAVTVPTQQQHGKKPTSHDEDKCQPKHDMRTIANMTCLDKCIVGILKASNKSSQENGTAELVELLTTPLHAISVAISMAVRMADKAQMKLGYALSKGRIHRGVPSMYAMSSILWSQLIQLRITFPAYTSALRYEHMIPSLAKESITSHQDVVSRLSEHGVILHSIVLPGDHQITTSLLSTKGSKDQYKAVWEDVKREIYAQRSVVQEDQKEAVAELDLVVANYMKEYSCFPETLLLAGGNLARLRMTNCGLKTLPMSFGFRLSNLQVLNLSNNLLRTLPPSMRLMQSLKVLNVAHNQIEEFPETVIHCKLLEVIDVSHNKLRGFPRDLALRLPQLQSFVVDNKERRSKQMPTKRIS</sequence>
<dbReference type="Pfam" id="PF13855">
    <property type="entry name" value="LRR_8"/>
    <property type="match status" value="1"/>
</dbReference>
<accession>A0AAD8XY27</accession>
<evidence type="ECO:0000256" key="4">
    <source>
        <dbReference type="SAM" id="MobiDB-lite"/>
    </source>
</evidence>
<dbReference type="PANTHER" id="PTHR48051:SF46">
    <property type="entry name" value="LEUCINE RICH REPEAT-CONTAINING DOMAIN PROTEIN"/>
    <property type="match status" value="1"/>
</dbReference>
<dbReference type="Gene3D" id="3.80.10.10">
    <property type="entry name" value="Ribonuclease Inhibitor"/>
    <property type="match status" value="1"/>
</dbReference>
<gene>
    <name evidence="6" type="ORF">QTG54_013706</name>
</gene>
<keyword evidence="2" id="KW-0677">Repeat</keyword>
<dbReference type="SUPFAM" id="SSF52058">
    <property type="entry name" value="L domain-like"/>
    <property type="match status" value="1"/>
</dbReference>
<dbReference type="Pfam" id="PF10650">
    <property type="entry name" value="zf-C3H1"/>
    <property type="match status" value="1"/>
</dbReference>
<dbReference type="InterPro" id="IPR032675">
    <property type="entry name" value="LRR_dom_sf"/>
</dbReference>
<dbReference type="PANTHER" id="PTHR48051">
    <property type="match status" value="1"/>
</dbReference>
<name>A0AAD8XY27_9STRA</name>
<keyword evidence="3" id="KW-0862">Zinc</keyword>
<keyword evidence="3" id="KW-0479">Metal-binding</keyword>
<feature type="zinc finger region" description="C3H1-type" evidence="3">
    <location>
        <begin position="30"/>
        <end position="56"/>
    </location>
</feature>
<evidence type="ECO:0000256" key="3">
    <source>
        <dbReference type="PROSITE-ProRule" id="PRU00723"/>
    </source>
</evidence>
<dbReference type="PROSITE" id="PS50103">
    <property type="entry name" value="ZF_C3H1"/>
    <property type="match status" value="1"/>
</dbReference>
<protein>
    <submittedName>
        <fullName evidence="6">Leucine-rich repeat domain-containing protein</fullName>
    </submittedName>
</protein>
<dbReference type="InterPro" id="IPR019607">
    <property type="entry name" value="Putative_zinc-finger_domain"/>
</dbReference>
<feature type="domain" description="C3H1-type" evidence="5">
    <location>
        <begin position="30"/>
        <end position="56"/>
    </location>
</feature>
<organism evidence="6 7">
    <name type="scientific">Skeletonema marinoi</name>
    <dbReference type="NCBI Taxonomy" id="267567"/>
    <lineage>
        <taxon>Eukaryota</taxon>
        <taxon>Sar</taxon>
        <taxon>Stramenopiles</taxon>
        <taxon>Ochrophyta</taxon>
        <taxon>Bacillariophyta</taxon>
        <taxon>Coscinodiscophyceae</taxon>
        <taxon>Thalassiosirophycidae</taxon>
        <taxon>Thalassiosirales</taxon>
        <taxon>Skeletonemataceae</taxon>
        <taxon>Skeletonema</taxon>
        <taxon>Skeletonema marinoi-dohrnii complex</taxon>
    </lineage>
</organism>